<proteinExistence type="predicted"/>
<dbReference type="RefSeq" id="WP_334486169.1">
    <property type="nucleotide sequence ID" value="NZ_JAZHRV010000001.1"/>
</dbReference>
<evidence type="ECO:0000313" key="2">
    <source>
        <dbReference type="EMBL" id="MEH2558810.1"/>
    </source>
</evidence>
<accession>A0ABU8BJT1</accession>
<dbReference type="Proteomes" id="UP001364224">
    <property type="component" value="Unassembled WGS sequence"/>
</dbReference>
<comment type="caution">
    <text evidence="2">The sequence shown here is derived from an EMBL/GenBank/DDBJ whole genome shotgun (WGS) entry which is preliminary data.</text>
</comment>
<reference evidence="2 3" key="1">
    <citation type="submission" date="2024-02" db="EMBL/GenBank/DDBJ databases">
        <title>Adaptive strategies in a cosmopolitan and abundant soil bacterium.</title>
        <authorList>
            <person name="Carini P."/>
        </authorList>
    </citation>
    <scope>NUCLEOTIDE SEQUENCE [LARGE SCALE GENOMIC DNA]</scope>
    <source>
        <strain evidence="2 3">AZCC 1608</strain>
    </source>
</reference>
<dbReference type="EMBL" id="JAZHRV010000001">
    <property type="protein sequence ID" value="MEH2558810.1"/>
    <property type="molecule type" value="Genomic_DNA"/>
</dbReference>
<organism evidence="2 3">
    <name type="scientific">Bradyrhizobium algeriense</name>
    <dbReference type="NCBI Taxonomy" id="634784"/>
    <lineage>
        <taxon>Bacteria</taxon>
        <taxon>Pseudomonadati</taxon>
        <taxon>Pseudomonadota</taxon>
        <taxon>Alphaproteobacteria</taxon>
        <taxon>Hyphomicrobiales</taxon>
        <taxon>Nitrobacteraceae</taxon>
        <taxon>Bradyrhizobium</taxon>
    </lineage>
</organism>
<keyword evidence="3" id="KW-1185">Reference proteome</keyword>
<evidence type="ECO:0000256" key="1">
    <source>
        <dbReference type="SAM" id="MobiDB-lite"/>
    </source>
</evidence>
<sequence>MSDVTSRNPHALQQRLRSETFLRHPRYVGMKNGDIWYVTFGPDRTDETAESMTRSTRTFKSEIDAKLFAMQILAKGWSASAGTLNPHQPKQVVGPAQIERWADPGLGG</sequence>
<gene>
    <name evidence="2" type="ORF">V1286_006339</name>
</gene>
<evidence type="ECO:0000313" key="3">
    <source>
        <dbReference type="Proteomes" id="UP001364224"/>
    </source>
</evidence>
<protein>
    <submittedName>
        <fullName evidence="2">Uncharacterized protein</fullName>
    </submittedName>
</protein>
<name>A0ABU8BJT1_9BRAD</name>
<feature type="region of interest" description="Disordered" evidence="1">
    <location>
        <begin position="80"/>
        <end position="108"/>
    </location>
</feature>